<dbReference type="Gene3D" id="3.40.50.170">
    <property type="entry name" value="Formyl transferase, N-terminal domain"/>
    <property type="match status" value="1"/>
</dbReference>
<gene>
    <name evidence="2" type="ORF">M9R61_00390</name>
</gene>
<dbReference type="InterPro" id="IPR002376">
    <property type="entry name" value="Formyl_transf_N"/>
</dbReference>
<dbReference type="AlphaFoldDB" id="A0A9X3R919"/>
<dbReference type="Proteomes" id="UP001152172">
    <property type="component" value="Unassembled WGS sequence"/>
</dbReference>
<keyword evidence="3" id="KW-1185">Reference proteome</keyword>
<dbReference type="RefSeq" id="WP_269920491.1">
    <property type="nucleotide sequence ID" value="NZ_JAMKBI010000001.1"/>
</dbReference>
<organism evidence="2 3">
    <name type="scientific">Psychrobacillus psychrodurans</name>
    <dbReference type="NCBI Taxonomy" id="126157"/>
    <lineage>
        <taxon>Bacteria</taxon>
        <taxon>Bacillati</taxon>
        <taxon>Bacillota</taxon>
        <taxon>Bacilli</taxon>
        <taxon>Bacillales</taxon>
        <taxon>Bacillaceae</taxon>
        <taxon>Psychrobacillus</taxon>
    </lineage>
</organism>
<dbReference type="Pfam" id="PF00551">
    <property type="entry name" value="Formyl_trans_N"/>
    <property type="match status" value="1"/>
</dbReference>
<name>A0A9X3R919_9BACI</name>
<sequence>MKILLLTGSHPRHLFLVNELVKTGFVTAHVMEKREEFQPEPPAYLESIDHVNFIRHFKDRDEAEHRHFEGNDKVSVGLPTLDVTMQHLNSVETIEWVKSQQFDLAISYGVHKLSDELLDVLPENAWNIHGGLSPWYKGNTTLFWPFFMLKPNWAGMTIHRLSSRLDAGDIVHHSVPTLEYGDGLHDVACKAVIQVAQDLTKIVTTIKFENIQYTPQKGNGKLWVGTDWQPQHLRFVYNTYNNDIVDQFLDGKMIKIDPPIISAFSKGE</sequence>
<evidence type="ECO:0000259" key="1">
    <source>
        <dbReference type="Pfam" id="PF00551"/>
    </source>
</evidence>
<evidence type="ECO:0000313" key="2">
    <source>
        <dbReference type="EMBL" id="MCZ8531797.1"/>
    </source>
</evidence>
<protein>
    <submittedName>
        <fullName evidence="2">Methionyl-tRNA formyltransferase</fullName>
    </submittedName>
</protein>
<dbReference type="SUPFAM" id="SSF53328">
    <property type="entry name" value="Formyltransferase"/>
    <property type="match status" value="1"/>
</dbReference>
<proteinExistence type="predicted"/>
<comment type="caution">
    <text evidence="2">The sequence shown here is derived from an EMBL/GenBank/DDBJ whole genome shotgun (WGS) entry which is preliminary data.</text>
</comment>
<accession>A0A9X3R919</accession>
<reference evidence="2" key="1">
    <citation type="submission" date="2022-05" db="EMBL/GenBank/DDBJ databases">
        <authorList>
            <person name="Colautti A."/>
            <person name="Iacumin L."/>
        </authorList>
    </citation>
    <scope>NUCLEOTIDE SEQUENCE</scope>
    <source>
        <strain evidence="2">DSM 30747</strain>
    </source>
</reference>
<dbReference type="InterPro" id="IPR036477">
    <property type="entry name" value="Formyl_transf_N_sf"/>
</dbReference>
<evidence type="ECO:0000313" key="3">
    <source>
        <dbReference type="Proteomes" id="UP001152172"/>
    </source>
</evidence>
<feature type="domain" description="Formyl transferase N-terminal" evidence="1">
    <location>
        <begin position="84"/>
        <end position="177"/>
    </location>
</feature>
<dbReference type="EMBL" id="JAMKBI010000001">
    <property type="protein sequence ID" value="MCZ8531797.1"/>
    <property type="molecule type" value="Genomic_DNA"/>
</dbReference>